<evidence type="ECO:0000256" key="7">
    <source>
        <dbReference type="SAM" id="MobiDB-lite"/>
    </source>
</evidence>
<dbReference type="GO" id="GO:0004659">
    <property type="term" value="F:prenyltransferase activity"/>
    <property type="evidence" value="ECO:0007669"/>
    <property type="project" value="InterPro"/>
</dbReference>
<evidence type="ECO:0000256" key="4">
    <source>
        <dbReference type="ARBA" id="ARBA00022723"/>
    </source>
</evidence>
<reference evidence="8" key="1">
    <citation type="journal article" date="2004" name="J. Antibiot.">
        <title>Presence of copalyl diphosphate synthase gene in an actinomycete possessing the mevalonate pathway.</title>
        <authorList>
            <person name="Kawasaki T."/>
            <person name="Kuzuyama T."/>
            <person name="Kuwamori Y."/>
            <person name="Matsuura N."/>
            <person name="Itoh N."/>
            <person name="Furihata K."/>
            <person name="Seto H."/>
            <person name="Dairi T."/>
        </authorList>
    </citation>
    <scope>NUCLEOTIDE SEQUENCE</scope>
    <source>
        <strain evidence="8">KO-3988</strain>
    </source>
</reference>
<dbReference type="PROSITE" id="PS00444">
    <property type="entry name" value="POLYPRENYL_SYNTHASE_2"/>
    <property type="match status" value="1"/>
</dbReference>
<dbReference type="PANTHER" id="PTHR12001:SF85">
    <property type="entry name" value="SHORT CHAIN ISOPRENYL DIPHOSPHATE SYNTHASE"/>
    <property type="match status" value="1"/>
</dbReference>
<name>Q5KSN3_STREO</name>
<dbReference type="AlphaFoldDB" id="Q5KSN3"/>
<dbReference type="GO" id="GO:0046872">
    <property type="term" value="F:metal ion binding"/>
    <property type="evidence" value="ECO:0007669"/>
    <property type="project" value="UniProtKB-KW"/>
</dbReference>
<evidence type="ECO:0000313" key="8">
    <source>
        <dbReference type="EMBL" id="BAD86799.1"/>
    </source>
</evidence>
<proteinExistence type="inferred from homology"/>
<evidence type="ECO:0000256" key="3">
    <source>
        <dbReference type="ARBA" id="ARBA00022679"/>
    </source>
</evidence>
<dbReference type="SUPFAM" id="SSF48576">
    <property type="entry name" value="Terpenoid synthases"/>
    <property type="match status" value="1"/>
</dbReference>
<dbReference type="GO" id="GO:0008299">
    <property type="term" value="P:isoprenoid biosynthetic process"/>
    <property type="evidence" value="ECO:0007669"/>
    <property type="project" value="InterPro"/>
</dbReference>
<dbReference type="Pfam" id="PF00348">
    <property type="entry name" value="polyprenyl_synt"/>
    <property type="match status" value="1"/>
</dbReference>
<dbReference type="CDD" id="cd00685">
    <property type="entry name" value="Trans_IPPS_HT"/>
    <property type="match status" value="1"/>
</dbReference>
<accession>Q5KSN3</accession>
<dbReference type="InterPro" id="IPR008949">
    <property type="entry name" value="Isoprenoid_synthase_dom_sf"/>
</dbReference>
<dbReference type="EMBL" id="AB183750">
    <property type="protein sequence ID" value="BAD86799.1"/>
    <property type="molecule type" value="Genomic_DNA"/>
</dbReference>
<protein>
    <submittedName>
        <fullName evidence="8">Geranylgeranyl diphosphate synthase</fullName>
    </submittedName>
</protein>
<feature type="region of interest" description="Disordered" evidence="7">
    <location>
        <begin position="1"/>
        <end position="36"/>
    </location>
</feature>
<dbReference type="SFLD" id="SFLDG01017">
    <property type="entry name" value="Polyprenyl_Transferase_Like"/>
    <property type="match status" value="1"/>
</dbReference>
<sequence length="388" mass="42070">MLPFGGSPPVPRPHGRGPHGLHEQEQRHMSPTTSLHELGSGVLDSVHLRGLIDERLNAFLDAKSGRDTDVHLVSLIEHLRDFLAAGGKRIRPLLCMVGWHAAGGYGETEPIIGAAASLELFHAFTLIHDDVMDASDTRRGRPTLHRTLETGANGTTAERFGTNSAILLGDLVMVWSDELLYSSGLDQQQLVAVRPLLDAMRTEVMIGQYRDLLSTGQPTADVERSLAVIRYKTAKYTVERPLHIGAALAGADQSLLDVCTAYALPIGEAFQLRDDLLGVFGDPSKTGKSTLDDLREGKATALMAHALHTAGTEQARVLRSLVGDPDLDEAGAETVRGVLRATGAADKVEQMITDRVQRARRVLDEAPFPDEVKKTLDTFVTTTTLRTT</sequence>
<dbReference type="Gene3D" id="1.10.600.10">
    <property type="entry name" value="Farnesyl Diphosphate Synthase"/>
    <property type="match status" value="1"/>
</dbReference>
<keyword evidence="4" id="KW-0479">Metal-binding</keyword>
<evidence type="ECO:0000256" key="1">
    <source>
        <dbReference type="ARBA" id="ARBA00001946"/>
    </source>
</evidence>
<dbReference type="PROSITE" id="PS00723">
    <property type="entry name" value="POLYPRENYL_SYNTHASE_1"/>
    <property type="match status" value="1"/>
</dbReference>
<dbReference type="SFLD" id="SFLDS00005">
    <property type="entry name" value="Isoprenoid_Synthase_Type_I"/>
    <property type="match status" value="1"/>
</dbReference>
<keyword evidence="3 6" id="KW-0808">Transferase</keyword>
<comment type="cofactor">
    <cofactor evidence="1">
        <name>Mg(2+)</name>
        <dbReference type="ChEBI" id="CHEBI:18420"/>
    </cofactor>
</comment>
<dbReference type="InterPro" id="IPR000092">
    <property type="entry name" value="Polyprenyl_synt"/>
</dbReference>
<comment type="similarity">
    <text evidence="2 6">Belongs to the FPP/GGPP synthase family.</text>
</comment>
<dbReference type="InterPro" id="IPR033749">
    <property type="entry name" value="Polyprenyl_synt_CS"/>
</dbReference>
<gene>
    <name evidence="8" type="primary">ggdps</name>
</gene>
<keyword evidence="5" id="KW-0460">Magnesium</keyword>
<evidence type="ECO:0000256" key="5">
    <source>
        <dbReference type="ARBA" id="ARBA00022842"/>
    </source>
</evidence>
<feature type="compositionally biased region" description="Pro residues" evidence="7">
    <location>
        <begin position="1"/>
        <end position="12"/>
    </location>
</feature>
<evidence type="ECO:0000256" key="2">
    <source>
        <dbReference type="ARBA" id="ARBA00006706"/>
    </source>
</evidence>
<organism evidence="8">
    <name type="scientific">Streptomyces sp. (strain KO-3988)</name>
    <dbReference type="NCBI Taxonomy" id="285219"/>
    <lineage>
        <taxon>Bacteria</taxon>
        <taxon>Bacillati</taxon>
        <taxon>Actinomycetota</taxon>
        <taxon>Actinomycetes</taxon>
        <taxon>Kitasatosporales</taxon>
        <taxon>Streptomycetaceae</taxon>
        <taxon>Streptomyces</taxon>
    </lineage>
</organism>
<evidence type="ECO:0000256" key="6">
    <source>
        <dbReference type="RuleBase" id="RU004466"/>
    </source>
</evidence>
<dbReference type="PANTHER" id="PTHR12001">
    <property type="entry name" value="GERANYLGERANYL PYROPHOSPHATE SYNTHASE"/>
    <property type="match status" value="1"/>
</dbReference>